<sequence length="1285" mass="144785">MEVSIPRQTHQELSLAPLSPNPLAHPDVETIDITFEASTSSSNVSSRCIGHTLTFPPGLSHHTHYPFALHFHQNLPWNYCVNLENKMILYARECKGVGSRESKVCSACSSLETNETLRKIMDRVVNGLDENTRAAYCSHHELVKRIERKDRQINTLKLRGLNDSRLLHGRTAALDDYKRFVKALKDGKVENVDRLIRVAFKRQLGIRGLIDLHERAVVGAYHPKSYEEKDYLKAIINLRMGSVRMAHFAHRAEGLPSVSAIRAHSTIKPLIPSPSRVLHSEVKQNVDITVNPSELETVRAAGNELIVHAVLMFDEIAVEQRIRYDNQSNHFLGVCREHGKETALEFNTMENLDELYRGLDGGEVHHAHEASFYSHALPPQFLTHFIKATIGAIGILTSNKRLYNARPVLISGTCKRENAEEHAKVLQTTLEAVTAKASSTRIHIVCVASDGEPNRGKALNLLFMHHQLSSESPLYAHLGSLKYMNLLVGKDDITMEKDSPHNSKRERGYLIRPRGFDVHGIHITPSVLKAHLRAENHSGSHIDSIFKPDDLQDVPLAYQLLRDLWALPESQSQNPRFRDERVAIKLVGTLFYEFLLLPYICIEFSLSEQLKRLSAAAFLLLVLYRHSGKRFIPTLLYQDLMITIKNVFFCVAKAKVDNPNGRFWLCLLGTNRLEILFGILRSVVGNDCNVDIFQLVHRITGSVEIANILAKHPEWDKTSRRLHVPPVNSQGNVILGAAIDHISPAVWKGDVRVSLVSLITCWKAGRTLVMERFPELTSLFEELDQDIHDIDILKPNGVLIVSQRLDPDDTEDDEVESMDPSAVQNQNINLDPFGEDSGIRLVEDAIAADLETEDIPARPFETKLDVGEGRLVNKSRLLGQYSRLRKQDPTSTDRKRRVMQMSRFSNSTVMVHPPTIIDNPSSFDTPCIMISEPVASILSCEDQFFLCVGEVVEIRMGNDAVEDVTLDELLEEGVKIQFQLLQIVPCDNESDPTQDHNWRSSPNTHIHPVCFTVPGHLIQPLNPTLSAPDDRSKKTFYLFRSDVLRALAEDLLNKLSELGDSRALKIPTTLRSQFFPYWTAAGEAAFLCEHDGVGRGDIDGYFNCPSCTDPIVYLDVTTPQVILKHVGSHILNSPSTLRASEPCGFCLSPSPQCRFYLTKKGKIDRKRTQGCSVFKALKSFNYMSASSASKSNPCTNVPVICLLCIRINPDSPAIWRYNLDTHYRRQHPTSSRDGIWKISNSEKLAMAEVYKNRKKVPKLRGKKKERERLGPIPISQAHTTRMAHR</sequence>
<proteinExistence type="predicted"/>
<reference evidence="2 3" key="1">
    <citation type="journal article" date="2019" name="Nat. Ecol. Evol.">
        <title>Megaphylogeny resolves global patterns of mushroom evolution.</title>
        <authorList>
            <person name="Varga T."/>
            <person name="Krizsan K."/>
            <person name="Foldi C."/>
            <person name="Dima B."/>
            <person name="Sanchez-Garcia M."/>
            <person name="Sanchez-Ramirez S."/>
            <person name="Szollosi G.J."/>
            <person name="Szarkandi J.G."/>
            <person name="Papp V."/>
            <person name="Albert L."/>
            <person name="Andreopoulos W."/>
            <person name="Angelini C."/>
            <person name="Antonin V."/>
            <person name="Barry K.W."/>
            <person name="Bougher N.L."/>
            <person name="Buchanan P."/>
            <person name="Buyck B."/>
            <person name="Bense V."/>
            <person name="Catcheside P."/>
            <person name="Chovatia M."/>
            <person name="Cooper J."/>
            <person name="Damon W."/>
            <person name="Desjardin D."/>
            <person name="Finy P."/>
            <person name="Geml J."/>
            <person name="Haridas S."/>
            <person name="Hughes K."/>
            <person name="Justo A."/>
            <person name="Karasinski D."/>
            <person name="Kautmanova I."/>
            <person name="Kiss B."/>
            <person name="Kocsube S."/>
            <person name="Kotiranta H."/>
            <person name="LaButti K.M."/>
            <person name="Lechner B.E."/>
            <person name="Liimatainen K."/>
            <person name="Lipzen A."/>
            <person name="Lukacs Z."/>
            <person name="Mihaltcheva S."/>
            <person name="Morgado L.N."/>
            <person name="Niskanen T."/>
            <person name="Noordeloos M.E."/>
            <person name="Ohm R.A."/>
            <person name="Ortiz-Santana B."/>
            <person name="Ovrebo C."/>
            <person name="Racz N."/>
            <person name="Riley R."/>
            <person name="Savchenko A."/>
            <person name="Shiryaev A."/>
            <person name="Soop K."/>
            <person name="Spirin V."/>
            <person name="Szebenyi C."/>
            <person name="Tomsovsky M."/>
            <person name="Tulloss R.E."/>
            <person name="Uehling J."/>
            <person name="Grigoriev I.V."/>
            <person name="Vagvolgyi C."/>
            <person name="Papp T."/>
            <person name="Martin F.M."/>
            <person name="Miettinen O."/>
            <person name="Hibbett D.S."/>
            <person name="Nagy L.G."/>
        </authorList>
    </citation>
    <scope>NUCLEOTIDE SEQUENCE [LARGE SCALE GENOMIC DNA]</scope>
    <source>
        <strain evidence="2 3">CBS 962.96</strain>
    </source>
</reference>
<evidence type="ECO:0000313" key="2">
    <source>
        <dbReference type="EMBL" id="THU83440.1"/>
    </source>
</evidence>
<protein>
    <submittedName>
        <fullName evidence="2">Uncharacterized protein</fullName>
    </submittedName>
</protein>
<dbReference type="Proteomes" id="UP000297245">
    <property type="component" value="Unassembled WGS sequence"/>
</dbReference>
<name>A0A4S8L4V2_DENBC</name>
<accession>A0A4S8L4V2</accession>
<dbReference type="OrthoDB" id="3048541at2759"/>
<evidence type="ECO:0000313" key="3">
    <source>
        <dbReference type="Proteomes" id="UP000297245"/>
    </source>
</evidence>
<gene>
    <name evidence="2" type="ORF">K435DRAFT_689543</name>
</gene>
<keyword evidence="3" id="KW-1185">Reference proteome</keyword>
<organism evidence="2 3">
    <name type="scientific">Dendrothele bispora (strain CBS 962.96)</name>
    <dbReference type="NCBI Taxonomy" id="1314807"/>
    <lineage>
        <taxon>Eukaryota</taxon>
        <taxon>Fungi</taxon>
        <taxon>Dikarya</taxon>
        <taxon>Basidiomycota</taxon>
        <taxon>Agaricomycotina</taxon>
        <taxon>Agaricomycetes</taxon>
        <taxon>Agaricomycetidae</taxon>
        <taxon>Agaricales</taxon>
        <taxon>Agaricales incertae sedis</taxon>
        <taxon>Dendrothele</taxon>
    </lineage>
</organism>
<evidence type="ECO:0000256" key="1">
    <source>
        <dbReference type="SAM" id="MobiDB-lite"/>
    </source>
</evidence>
<feature type="region of interest" description="Disordered" evidence="1">
    <location>
        <begin position="1256"/>
        <end position="1285"/>
    </location>
</feature>
<dbReference type="EMBL" id="ML179662">
    <property type="protein sequence ID" value="THU83440.1"/>
    <property type="molecule type" value="Genomic_DNA"/>
</dbReference>